<reference evidence="4 5" key="1">
    <citation type="submission" date="2019-02" db="EMBL/GenBank/DDBJ databases">
        <title>Polymorphobacter sp. isolated from the lake at the Tibet of China.</title>
        <authorList>
            <person name="Li A."/>
        </authorList>
    </citation>
    <scope>NUCLEOTIDE SEQUENCE [LARGE SCALE GENOMIC DNA]</scope>
    <source>
        <strain evidence="4 5">DJ1R-1</strain>
    </source>
</reference>
<accession>A0A4Y9EP95</accession>
<protein>
    <submittedName>
        <fullName evidence="4">SDR family NAD(P)-dependent oxidoreductase</fullName>
    </submittedName>
</protein>
<dbReference type="SUPFAM" id="SSF51735">
    <property type="entry name" value="NAD(P)-binding Rossmann-fold domains"/>
    <property type="match status" value="1"/>
</dbReference>
<proteinExistence type="inferred from homology"/>
<dbReference type="Gene3D" id="3.40.50.720">
    <property type="entry name" value="NAD(P)-binding Rossmann-like Domain"/>
    <property type="match status" value="1"/>
</dbReference>
<evidence type="ECO:0000256" key="3">
    <source>
        <dbReference type="RuleBase" id="RU000363"/>
    </source>
</evidence>
<keyword evidence="5" id="KW-1185">Reference proteome</keyword>
<dbReference type="Proteomes" id="UP000297737">
    <property type="component" value="Unassembled WGS sequence"/>
</dbReference>
<dbReference type="OrthoDB" id="7593130at2"/>
<comment type="similarity">
    <text evidence="1 3">Belongs to the short-chain dehydrogenases/reductases (SDR) family.</text>
</comment>
<organism evidence="4 5">
    <name type="scientific">Glacieibacterium arshaanense</name>
    <dbReference type="NCBI Taxonomy" id="2511025"/>
    <lineage>
        <taxon>Bacteria</taxon>
        <taxon>Pseudomonadati</taxon>
        <taxon>Pseudomonadota</taxon>
        <taxon>Alphaproteobacteria</taxon>
        <taxon>Sphingomonadales</taxon>
        <taxon>Sphingosinicellaceae</taxon>
        <taxon>Glacieibacterium</taxon>
    </lineage>
</organism>
<dbReference type="Pfam" id="PF00106">
    <property type="entry name" value="adh_short"/>
    <property type="match status" value="1"/>
</dbReference>
<gene>
    <name evidence="4" type="ORF">EUV02_10890</name>
</gene>
<dbReference type="AlphaFoldDB" id="A0A4Y9EP95"/>
<sequence length="250" mass="25989">MNIEGCTAIVTGGNRGIGEGFVTELLEAGAARVYVAARQLADAQAAASRDPRLVAIELDVTREDQVAAAAARCTDVNLLVNNAGAFAMTTLLTAPDLSALRSEIDTNYIGMVSMVRAFAPILKANGGGAVVNVLSAGGIVAVPVMGGYSPSKFAARAASDCLRAELAPQGTQLSALIVGSVDTRMADHVTGIDKASPRDIARAGLLAVRRNIAEHDTDRHAIEVRAFNARDPHTLARSMAKPFLDAARKA</sequence>
<evidence type="ECO:0000256" key="1">
    <source>
        <dbReference type="ARBA" id="ARBA00006484"/>
    </source>
</evidence>
<dbReference type="PANTHER" id="PTHR44169">
    <property type="entry name" value="NADPH-DEPENDENT 1-ACYLDIHYDROXYACETONE PHOSPHATE REDUCTASE"/>
    <property type="match status" value="1"/>
</dbReference>
<evidence type="ECO:0000256" key="2">
    <source>
        <dbReference type="ARBA" id="ARBA00023002"/>
    </source>
</evidence>
<dbReference type="GO" id="GO:0016491">
    <property type="term" value="F:oxidoreductase activity"/>
    <property type="evidence" value="ECO:0007669"/>
    <property type="project" value="UniProtKB-KW"/>
</dbReference>
<dbReference type="InterPro" id="IPR002347">
    <property type="entry name" value="SDR_fam"/>
</dbReference>
<dbReference type="InterPro" id="IPR036291">
    <property type="entry name" value="NAD(P)-bd_dom_sf"/>
</dbReference>
<dbReference type="PANTHER" id="PTHR44169:SF6">
    <property type="entry name" value="NADPH-DEPENDENT 1-ACYLDIHYDROXYACETONE PHOSPHATE REDUCTASE"/>
    <property type="match status" value="1"/>
</dbReference>
<keyword evidence="2" id="KW-0560">Oxidoreductase</keyword>
<dbReference type="EMBL" id="SIHO01000002">
    <property type="protein sequence ID" value="TFU03905.1"/>
    <property type="molecule type" value="Genomic_DNA"/>
</dbReference>
<evidence type="ECO:0000313" key="5">
    <source>
        <dbReference type="Proteomes" id="UP000297737"/>
    </source>
</evidence>
<dbReference type="PRINTS" id="PR00080">
    <property type="entry name" value="SDRFAMILY"/>
</dbReference>
<name>A0A4Y9EP95_9SPHN</name>
<dbReference type="PRINTS" id="PR00081">
    <property type="entry name" value="GDHRDH"/>
</dbReference>
<comment type="caution">
    <text evidence="4">The sequence shown here is derived from an EMBL/GenBank/DDBJ whole genome shotgun (WGS) entry which is preliminary data.</text>
</comment>
<evidence type="ECO:0000313" key="4">
    <source>
        <dbReference type="EMBL" id="TFU03905.1"/>
    </source>
</evidence>